<dbReference type="AlphaFoldDB" id="A0A9N9GDC0"/>
<comment type="caution">
    <text evidence="2">The sequence shown here is derived from an EMBL/GenBank/DDBJ whole genome shotgun (WGS) entry which is preliminary data.</text>
</comment>
<dbReference type="SUPFAM" id="SSF49764">
    <property type="entry name" value="HSP20-like chaperones"/>
    <property type="match status" value="1"/>
</dbReference>
<dbReference type="Proteomes" id="UP000789342">
    <property type="component" value="Unassembled WGS sequence"/>
</dbReference>
<dbReference type="CDD" id="cd06464">
    <property type="entry name" value="ACD_sHsps-like"/>
    <property type="match status" value="1"/>
</dbReference>
<gene>
    <name evidence="2" type="ORF">AMORRO_LOCUS7497</name>
</gene>
<dbReference type="Gene3D" id="2.60.40.790">
    <property type="match status" value="1"/>
</dbReference>
<accession>A0A9N9GDC0</accession>
<reference evidence="2" key="1">
    <citation type="submission" date="2021-06" db="EMBL/GenBank/DDBJ databases">
        <authorList>
            <person name="Kallberg Y."/>
            <person name="Tangrot J."/>
            <person name="Rosling A."/>
        </authorList>
    </citation>
    <scope>NUCLEOTIDE SEQUENCE</scope>
    <source>
        <strain evidence="2">CL551</strain>
    </source>
</reference>
<feature type="domain" description="SHSP" evidence="1">
    <location>
        <begin position="123"/>
        <end position="159"/>
    </location>
</feature>
<evidence type="ECO:0000259" key="1">
    <source>
        <dbReference type="Pfam" id="PF00011"/>
    </source>
</evidence>
<dbReference type="OrthoDB" id="1431247at2759"/>
<proteinExistence type="predicted"/>
<dbReference type="Pfam" id="PF00011">
    <property type="entry name" value="HSP20"/>
    <property type="match status" value="1"/>
</dbReference>
<name>A0A9N9GDC0_9GLOM</name>
<evidence type="ECO:0000313" key="3">
    <source>
        <dbReference type="Proteomes" id="UP000789342"/>
    </source>
</evidence>
<protein>
    <submittedName>
        <fullName evidence="2">10135_t:CDS:1</fullName>
    </submittedName>
</protein>
<evidence type="ECO:0000313" key="2">
    <source>
        <dbReference type="EMBL" id="CAG8594465.1"/>
    </source>
</evidence>
<dbReference type="InterPro" id="IPR002068">
    <property type="entry name" value="A-crystallin/Hsp20_dom"/>
</dbReference>
<sequence>MEIKPSYKELIHTMEFEPYKPKYIDWSDDEETDEDEEFKYEIDSDAFRCSSGIVVSENDLDVVIKIDLEDFNIDYQVCNNLLAIFGTKKPSTKNNLLQNFEDVIDPSVTTNSLIVPETPGGMREYKSFCHPVLLPENVDTEKIYTEIIDGILYIKIPKVFDDLNLKDNLLEAGKCALCQWRNCFNKYFPGISEL</sequence>
<organism evidence="2 3">
    <name type="scientific">Acaulospora morrowiae</name>
    <dbReference type="NCBI Taxonomy" id="94023"/>
    <lineage>
        <taxon>Eukaryota</taxon>
        <taxon>Fungi</taxon>
        <taxon>Fungi incertae sedis</taxon>
        <taxon>Mucoromycota</taxon>
        <taxon>Glomeromycotina</taxon>
        <taxon>Glomeromycetes</taxon>
        <taxon>Diversisporales</taxon>
        <taxon>Acaulosporaceae</taxon>
        <taxon>Acaulospora</taxon>
    </lineage>
</organism>
<dbReference type="EMBL" id="CAJVPV010005666">
    <property type="protein sequence ID" value="CAG8594465.1"/>
    <property type="molecule type" value="Genomic_DNA"/>
</dbReference>
<keyword evidence="3" id="KW-1185">Reference proteome</keyword>
<dbReference type="InterPro" id="IPR008978">
    <property type="entry name" value="HSP20-like_chaperone"/>
</dbReference>